<evidence type="ECO:0000313" key="6">
    <source>
        <dbReference type="EMBL" id="PSR81420.1"/>
    </source>
</evidence>
<keyword evidence="2" id="KW-0813">Transport</keyword>
<dbReference type="PROSITE" id="PS50166">
    <property type="entry name" value="IMPORTIN_B_NT"/>
    <property type="match status" value="1"/>
</dbReference>
<reference evidence="6 7" key="1">
    <citation type="journal article" date="2018" name="Mycol. Prog.">
        <title>Coniella lustricola, a new species from submerged detritus.</title>
        <authorList>
            <person name="Raudabaugh D.B."/>
            <person name="Iturriaga T."/>
            <person name="Carver A."/>
            <person name="Mondo S."/>
            <person name="Pangilinan J."/>
            <person name="Lipzen A."/>
            <person name="He G."/>
            <person name="Amirebrahimi M."/>
            <person name="Grigoriev I.V."/>
            <person name="Miller A.N."/>
        </authorList>
    </citation>
    <scope>NUCLEOTIDE SEQUENCE [LARGE SCALE GENOMIC DNA]</scope>
    <source>
        <strain evidence="6 7">B22-T-1</strain>
    </source>
</reference>
<dbReference type="InParanoid" id="A0A2T3A229"/>
<evidence type="ECO:0000256" key="1">
    <source>
        <dbReference type="ARBA" id="ARBA00004123"/>
    </source>
</evidence>
<dbReference type="Pfam" id="PF25018">
    <property type="entry name" value="HEAT_IPO9_c"/>
    <property type="match status" value="1"/>
</dbReference>
<dbReference type="GO" id="GO:0006606">
    <property type="term" value="P:protein import into nucleus"/>
    <property type="evidence" value="ECO:0007669"/>
    <property type="project" value="TreeGrafter"/>
</dbReference>
<comment type="subcellular location">
    <subcellularLocation>
        <location evidence="1">Nucleus</location>
    </subcellularLocation>
</comment>
<dbReference type="OrthoDB" id="431626at2759"/>
<evidence type="ECO:0000259" key="5">
    <source>
        <dbReference type="PROSITE" id="PS50166"/>
    </source>
</evidence>
<dbReference type="InterPro" id="IPR011989">
    <property type="entry name" value="ARM-like"/>
</dbReference>
<accession>A0A2T3A229</accession>
<dbReference type="Gene3D" id="1.25.10.10">
    <property type="entry name" value="Leucine-rich Repeat Variant"/>
    <property type="match status" value="1"/>
</dbReference>
<proteinExistence type="predicted"/>
<evidence type="ECO:0000256" key="2">
    <source>
        <dbReference type="ARBA" id="ARBA00022448"/>
    </source>
</evidence>
<organism evidence="6 7">
    <name type="scientific">Coniella lustricola</name>
    <dbReference type="NCBI Taxonomy" id="2025994"/>
    <lineage>
        <taxon>Eukaryota</taxon>
        <taxon>Fungi</taxon>
        <taxon>Dikarya</taxon>
        <taxon>Ascomycota</taxon>
        <taxon>Pezizomycotina</taxon>
        <taxon>Sordariomycetes</taxon>
        <taxon>Sordariomycetidae</taxon>
        <taxon>Diaporthales</taxon>
        <taxon>Schizoparmaceae</taxon>
        <taxon>Coniella</taxon>
    </lineage>
</organism>
<dbReference type="Proteomes" id="UP000241462">
    <property type="component" value="Unassembled WGS sequence"/>
</dbReference>
<dbReference type="Pfam" id="PF03810">
    <property type="entry name" value="IBN_N"/>
    <property type="match status" value="1"/>
</dbReference>
<keyword evidence="3" id="KW-0653">Protein transport</keyword>
<feature type="domain" description="Importin N-terminal" evidence="5">
    <location>
        <begin position="23"/>
        <end position="106"/>
    </location>
</feature>
<keyword evidence="4" id="KW-0539">Nucleus</keyword>
<dbReference type="InterPro" id="IPR016024">
    <property type="entry name" value="ARM-type_fold"/>
</dbReference>
<name>A0A2T3A229_9PEZI</name>
<dbReference type="PANTHER" id="PTHR10997">
    <property type="entry name" value="IMPORTIN-7, 8, 11"/>
    <property type="match status" value="1"/>
</dbReference>
<dbReference type="SUPFAM" id="SSF48371">
    <property type="entry name" value="ARM repeat"/>
    <property type="match status" value="1"/>
</dbReference>
<dbReference type="GO" id="GO:0031267">
    <property type="term" value="F:small GTPase binding"/>
    <property type="evidence" value="ECO:0007669"/>
    <property type="project" value="InterPro"/>
</dbReference>
<sequence length="1027" mass="113475">MEDQLAQLLANTQLPQDEPRKRAELDLKHAQTNPAFPLALANIAAHNSVSTEIRQAALSYLRRFIEHNWSEEGEDDEDDEDDSPQVVIPEANKEQLRQKLLELALSDEPDRRVKSSVSYAVGKLANYDFPDRWPTLLSTLLEVIPTATDAQLYGALKVLCDIVDQSLSEDQFFSAARPIIDVVYNVALSDARKPNMRALAVHVFRDCFDMMNMVKEDHPKEVKSFAEEALKGWLPFFSQVLRVQLPPVSDDAAAREQRNGIISFKLQVVKTLMKVKSVFPTLLLPQSLAFFEATWQDLSLLQGQYQEHYIDVSGQGRLEDADGLPYTLDFLILEELDFLNQCMRAAPVQKELEAQLNGRPVHEAPWVVDLMKLLVAYSRITLEEEELWDIDISLYLAEETSVTANYTARTACGDLLIKIGEWLHSRALEGLFVHTKTQFAGEKDWRSQEACLYLFNMLITDFQDRDDEVPAEIAQAHIELLDYAISQEEALLRARGFVVAGTLSQGFPPAVTLLDRTIQAANTDSYELVQVACIKAMESFATSGQVPADRQVPMLSAINVYLDAKDMTELEDADDLLVTLAEALRAVIGIDPRVTIASDVKSVDSLFLIAKHGASNFQVTYMVIEAFDDLVSTLSDPSSYAALCAKVLPTIAGAFNVADMTQDDPLLTLACDLLVPLVQNGSEPLPACFVAATLPKLKALLLQTSEGEILRPGSESIKYMLMHDHHQVLGWHDENGQSGLETCLLIVDRLLGPGIEDHAASEVGGLAAELVEKAGPERLGPYLEKLLQAVANRLATAQAAAFIQSLISVFARLSLVQAADVVQFLSNIDIHGANGLQVVMSKWLENSVSFAGYDDIRQNVIALSKLYSLNDQRLAQIQVKGDMIIQPGNGRIMTRSRAKQNPDQYTSIPATLKILKVLIEELLSASGIQGAANAAAAAAAADFADADEDDGDEGWEDDETDLMSPSHAAMLANLLDNSNRTRDDETQQYLSEFFVQAARENVADFQSWYGMLTEDEKKKLNELASGS</sequence>
<dbReference type="InterPro" id="IPR056840">
    <property type="entry name" value="HEAT_IPO9_central"/>
</dbReference>
<protein>
    <submittedName>
        <fullName evidence="6">Importin-beta domain-containing protein</fullName>
    </submittedName>
</protein>
<dbReference type="GO" id="GO:0005635">
    <property type="term" value="C:nuclear envelope"/>
    <property type="evidence" value="ECO:0007669"/>
    <property type="project" value="TreeGrafter"/>
</dbReference>
<dbReference type="GO" id="GO:0005829">
    <property type="term" value="C:cytosol"/>
    <property type="evidence" value="ECO:0007669"/>
    <property type="project" value="TreeGrafter"/>
</dbReference>
<keyword evidence="7" id="KW-1185">Reference proteome</keyword>
<dbReference type="EMBL" id="KZ678503">
    <property type="protein sequence ID" value="PSR81420.1"/>
    <property type="molecule type" value="Genomic_DNA"/>
</dbReference>
<dbReference type="PANTHER" id="PTHR10997:SF9">
    <property type="entry name" value="IMPORTIN-9"/>
    <property type="match status" value="1"/>
</dbReference>
<evidence type="ECO:0000313" key="7">
    <source>
        <dbReference type="Proteomes" id="UP000241462"/>
    </source>
</evidence>
<dbReference type="InterPro" id="IPR001494">
    <property type="entry name" value="Importin-beta_N"/>
</dbReference>
<dbReference type="STRING" id="2025994.A0A2T3A229"/>
<gene>
    <name evidence="6" type="ORF">BD289DRAFT_439096</name>
</gene>
<evidence type="ECO:0000256" key="4">
    <source>
        <dbReference type="ARBA" id="ARBA00023242"/>
    </source>
</evidence>
<dbReference type="FunCoup" id="A0A2T3A229">
    <property type="interactions" value="1030"/>
</dbReference>
<evidence type="ECO:0000256" key="3">
    <source>
        <dbReference type="ARBA" id="ARBA00022927"/>
    </source>
</evidence>
<dbReference type="SMART" id="SM00913">
    <property type="entry name" value="IBN_N"/>
    <property type="match status" value="1"/>
</dbReference>
<dbReference type="AlphaFoldDB" id="A0A2T3A229"/>